<evidence type="ECO:0000259" key="2">
    <source>
        <dbReference type="Pfam" id="PF13200"/>
    </source>
</evidence>
<proteinExistence type="predicted"/>
<reference evidence="3 4" key="1">
    <citation type="journal article" date="2019" name="Nat. Microbiol.">
        <title>Mediterranean grassland soil C-N compound turnover is dependent on rainfall and depth, and is mediated by genomically divergent microorganisms.</title>
        <authorList>
            <person name="Diamond S."/>
            <person name="Andeer P.F."/>
            <person name="Li Z."/>
            <person name="Crits-Christoph A."/>
            <person name="Burstein D."/>
            <person name="Anantharaman K."/>
            <person name="Lane K.R."/>
            <person name="Thomas B.C."/>
            <person name="Pan C."/>
            <person name="Northen T.R."/>
            <person name="Banfield J.F."/>
        </authorList>
    </citation>
    <scope>NUCLEOTIDE SEQUENCE [LARGE SCALE GENOMIC DNA]</scope>
    <source>
        <strain evidence="3">NP_8</strain>
    </source>
</reference>
<dbReference type="InterPro" id="IPR017853">
    <property type="entry name" value="GH"/>
</dbReference>
<evidence type="ECO:0000313" key="3">
    <source>
        <dbReference type="EMBL" id="TMI73410.1"/>
    </source>
</evidence>
<protein>
    <recommendedName>
        <fullName evidence="2">DUF4015 domain-containing protein</fullName>
    </recommendedName>
</protein>
<keyword evidence="1" id="KW-0472">Membrane</keyword>
<dbReference type="PANTHER" id="PTHR43405:SF1">
    <property type="entry name" value="GLYCOSYL HYDROLASE DIGH"/>
    <property type="match status" value="1"/>
</dbReference>
<evidence type="ECO:0000256" key="1">
    <source>
        <dbReference type="SAM" id="Phobius"/>
    </source>
</evidence>
<evidence type="ECO:0000313" key="4">
    <source>
        <dbReference type="Proteomes" id="UP000318834"/>
    </source>
</evidence>
<sequence length="432" mass="48320">MRLRRPAHHFPVHPPPKFAGPIREDRATGVRIATLAAAALTVVVGVQLILPVLSLRQPLLVSAPVVSAEIASTQTVPSLRSHARRDVRAIYLTSWSAATPSRLLEAIHLAQTTEVNGVVIDIKDYTGTVVFQTDNPLIRGLRADVSRLDLAALVDRLHSEGIYVIARIAAFQDQHLLKVKPYLAVRDPQGRIWSDRKGLGWVDPASQEVWEYLVEIGREAARAGVDELNFDYIRFPSDGDLSELRYPVYEAARETKRQVIRRFFEYLTAQLRPAGVMLSADLFGLATVRPDDLGIGQMIEDAFLYFDYISPMVYPSHYALGFMSFANPADHPYSVVRYSLLRAEQRRAAYARMLAAISAGTDAPAPLDRIARIRPWLQAFDLGALYPPPVIRKQIEAVRDVGLTAGWMLWNPSNRYQSATFEPEPSERTSSR</sequence>
<feature type="transmembrane region" description="Helical" evidence="1">
    <location>
        <begin position="32"/>
        <end position="53"/>
    </location>
</feature>
<dbReference type="EMBL" id="VBAP01000071">
    <property type="protein sequence ID" value="TMI73410.1"/>
    <property type="molecule type" value="Genomic_DNA"/>
</dbReference>
<dbReference type="Gene3D" id="3.20.20.80">
    <property type="entry name" value="Glycosidases"/>
    <property type="match status" value="1"/>
</dbReference>
<comment type="caution">
    <text evidence="3">The sequence shown here is derived from an EMBL/GenBank/DDBJ whole genome shotgun (WGS) entry which is preliminary data.</text>
</comment>
<dbReference type="InterPro" id="IPR052177">
    <property type="entry name" value="Divisome_Glycosyl_Hydrolase"/>
</dbReference>
<dbReference type="Proteomes" id="UP000318834">
    <property type="component" value="Unassembled WGS sequence"/>
</dbReference>
<organism evidence="3 4">
    <name type="scientific">Candidatus Segetimicrobium genomatis</name>
    <dbReference type="NCBI Taxonomy" id="2569760"/>
    <lineage>
        <taxon>Bacteria</taxon>
        <taxon>Bacillati</taxon>
        <taxon>Candidatus Sysuimicrobiota</taxon>
        <taxon>Candidatus Sysuimicrobiia</taxon>
        <taxon>Candidatus Sysuimicrobiales</taxon>
        <taxon>Candidatus Segetimicrobiaceae</taxon>
        <taxon>Candidatus Segetimicrobium</taxon>
    </lineage>
</organism>
<keyword evidence="1" id="KW-1133">Transmembrane helix</keyword>
<dbReference type="InterPro" id="IPR025275">
    <property type="entry name" value="DUF4015"/>
</dbReference>
<name>A0A537IQ28_9BACT</name>
<feature type="domain" description="DUF4015" evidence="2">
    <location>
        <begin position="89"/>
        <end position="416"/>
    </location>
</feature>
<dbReference type="PANTHER" id="PTHR43405">
    <property type="entry name" value="GLYCOSYL HYDROLASE DIGH"/>
    <property type="match status" value="1"/>
</dbReference>
<dbReference type="AlphaFoldDB" id="A0A537IQ28"/>
<dbReference type="SUPFAM" id="SSF51445">
    <property type="entry name" value="(Trans)glycosidases"/>
    <property type="match status" value="1"/>
</dbReference>
<accession>A0A537IQ28</accession>
<dbReference type="Pfam" id="PF13200">
    <property type="entry name" value="DUF4015"/>
    <property type="match status" value="1"/>
</dbReference>
<gene>
    <name evidence="3" type="ORF">E6H05_09755</name>
</gene>
<keyword evidence="1" id="KW-0812">Transmembrane</keyword>